<evidence type="ECO:0000256" key="1">
    <source>
        <dbReference type="ARBA" id="ARBA00004370"/>
    </source>
</evidence>
<dbReference type="GeneID" id="34612868"/>
<proteinExistence type="predicted"/>
<evidence type="ECO:0000313" key="8">
    <source>
        <dbReference type="Proteomes" id="UP000184188"/>
    </source>
</evidence>
<keyword evidence="3" id="KW-0999">Mitochondrion inner membrane</keyword>
<evidence type="ECO:0000256" key="2">
    <source>
        <dbReference type="ARBA" id="ARBA00022692"/>
    </source>
</evidence>
<keyword evidence="5 6" id="KW-0472">Membrane</keyword>
<dbReference type="AlphaFoldDB" id="A0A1L9SJ57"/>
<dbReference type="EMBL" id="KV878341">
    <property type="protein sequence ID" value="OJJ47259.1"/>
    <property type="molecule type" value="Genomic_DNA"/>
</dbReference>
<dbReference type="InterPro" id="IPR023395">
    <property type="entry name" value="MCP_dom_sf"/>
</dbReference>
<evidence type="ECO:0000256" key="4">
    <source>
        <dbReference type="ARBA" id="ARBA00022989"/>
    </source>
</evidence>
<evidence type="ECO:0000313" key="7">
    <source>
        <dbReference type="EMBL" id="OJJ47259.1"/>
    </source>
</evidence>
<evidence type="ECO:0000256" key="3">
    <source>
        <dbReference type="ARBA" id="ARBA00022792"/>
    </source>
</evidence>
<dbReference type="GO" id="GO:0016020">
    <property type="term" value="C:membrane"/>
    <property type="evidence" value="ECO:0007669"/>
    <property type="project" value="UniProtKB-SubCell"/>
</dbReference>
<comment type="subcellular location">
    <subcellularLocation>
        <location evidence="1">Membrane</location>
    </subcellularLocation>
</comment>
<feature type="transmembrane region" description="Helical" evidence="6">
    <location>
        <begin position="143"/>
        <end position="161"/>
    </location>
</feature>
<reference evidence="8" key="1">
    <citation type="journal article" date="2017" name="Genome Biol.">
        <title>Comparative genomics reveals high biological diversity and specific adaptations in the industrially and medically important fungal genus Aspergillus.</title>
        <authorList>
            <person name="de Vries R.P."/>
            <person name="Riley R."/>
            <person name="Wiebenga A."/>
            <person name="Aguilar-Osorio G."/>
            <person name="Amillis S."/>
            <person name="Uchima C.A."/>
            <person name="Anderluh G."/>
            <person name="Asadollahi M."/>
            <person name="Askin M."/>
            <person name="Barry K."/>
            <person name="Battaglia E."/>
            <person name="Bayram O."/>
            <person name="Benocci T."/>
            <person name="Braus-Stromeyer S.A."/>
            <person name="Caldana C."/>
            <person name="Canovas D."/>
            <person name="Cerqueira G.C."/>
            <person name="Chen F."/>
            <person name="Chen W."/>
            <person name="Choi C."/>
            <person name="Clum A."/>
            <person name="Dos Santos R.A."/>
            <person name="Damasio A.R."/>
            <person name="Diallinas G."/>
            <person name="Emri T."/>
            <person name="Fekete E."/>
            <person name="Flipphi M."/>
            <person name="Freyberg S."/>
            <person name="Gallo A."/>
            <person name="Gournas C."/>
            <person name="Habgood R."/>
            <person name="Hainaut M."/>
            <person name="Harispe M.L."/>
            <person name="Henrissat B."/>
            <person name="Hilden K.S."/>
            <person name="Hope R."/>
            <person name="Hossain A."/>
            <person name="Karabika E."/>
            <person name="Karaffa L."/>
            <person name="Karanyi Z."/>
            <person name="Krasevec N."/>
            <person name="Kuo A."/>
            <person name="Kusch H."/>
            <person name="LaButti K."/>
            <person name="Lagendijk E.L."/>
            <person name="Lapidus A."/>
            <person name="Levasseur A."/>
            <person name="Lindquist E."/>
            <person name="Lipzen A."/>
            <person name="Logrieco A.F."/>
            <person name="MacCabe A."/>
            <person name="Maekelae M.R."/>
            <person name="Malavazi I."/>
            <person name="Melin P."/>
            <person name="Meyer V."/>
            <person name="Mielnichuk N."/>
            <person name="Miskei M."/>
            <person name="Molnar A.P."/>
            <person name="Mule G."/>
            <person name="Ngan C.Y."/>
            <person name="Orejas M."/>
            <person name="Orosz E."/>
            <person name="Ouedraogo J.P."/>
            <person name="Overkamp K.M."/>
            <person name="Park H.-S."/>
            <person name="Perrone G."/>
            <person name="Piumi F."/>
            <person name="Punt P.J."/>
            <person name="Ram A.F."/>
            <person name="Ramon A."/>
            <person name="Rauscher S."/>
            <person name="Record E."/>
            <person name="Riano-Pachon D.M."/>
            <person name="Robert V."/>
            <person name="Roehrig J."/>
            <person name="Ruller R."/>
            <person name="Salamov A."/>
            <person name="Salih N.S."/>
            <person name="Samson R.A."/>
            <person name="Sandor E."/>
            <person name="Sanguinetti M."/>
            <person name="Schuetze T."/>
            <person name="Sepcic K."/>
            <person name="Shelest E."/>
            <person name="Sherlock G."/>
            <person name="Sophianopoulou V."/>
            <person name="Squina F.M."/>
            <person name="Sun H."/>
            <person name="Susca A."/>
            <person name="Todd R.B."/>
            <person name="Tsang A."/>
            <person name="Unkles S.E."/>
            <person name="van de Wiele N."/>
            <person name="van Rossen-Uffink D."/>
            <person name="Oliveira J.V."/>
            <person name="Vesth T.C."/>
            <person name="Visser J."/>
            <person name="Yu J.-H."/>
            <person name="Zhou M."/>
            <person name="Andersen M.R."/>
            <person name="Archer D.B."/>
            <person name="Baker S.E."/>
            <person name="Benoit I."/>
            <person name="Brakhage A.A."/>
            <person name="Braus G.H."/>
            <person name="Fischer R."/>
            <person name="Frisvad J.C."/>
            <person name="Goldman G.H."/>
            <person name="Houbraken J."/>
            <person name="Oakley B."/>
            <person name="Pocsi I."/>
            <person name="Scazzocchio C."/>
            <person name="Seiboth B."/>
            <person name="vanKuyk P.A."/>
            <person name="Wortman J."/>
            <person name="Dyer P.S."/>
            <person name="Grigoriev I.V."/>
        </authorList>
    </citation>
    <scope>NUCLEOTIDE SEQUENCE [LARGE SCALE GENOMIC DNA]</scope>
    <source>
        <strain evidence="8">CBS 506.65</strain>
    </source>
</reference>
<organism evidence="7 8">
    <name type="scientific">Penicilliopsis zonata CBS 506.65</name>
    <dbReference type="NCBI Taxonomy" id="1073090"/>
    <lineage>
        <taxon>Eukaryota</taxon>
        <taxon>Fungi</taxon>
        <taxon>Dikarya</taxon>
        <taxon>Ascomycota</taxon>
        <taxon>Pezizomycotina</taxon>
        <taxon>Eurotiomycetes</taxon>
        <taxon>Eurotiomycetidae</taxon>
        <taxon>Eurotiales</taxon>
        <taxon>Aspergillaceae</taxon>
        <taxon>Penicilliopsis</taxon>
    </lineage>
</organism>
<dbReference type="Gene3D" id="1.50.40.10">
    <property type="entry name" value="Mitochondrial carrier domain"/>
    <property type="match status" value="1"/>
</dbReference>
<dbReference type="RefSeq" id="XP_022581769.1">
    <property type="nucleotide sequence ID" value="XM_022726404.1"/>
</dbReference>
<dbReference type="SUPFAM" id="SSF103506">
    <property type="entry name" value="Mitochondrial carrier"/>
    <property type="match status" value="1"/>
</dbReference>
<keyword evidence="4 6" id="KW-1133">Transmembrane helix</keyword>
<gene>
    <name evidence="7" type="ORF">ASPZODRAFT_15939</name>
</gene>
<name>A0A1L9SJ57_9EURO</name>
<dbReference type="Proteomes" id="UP000184188">
    <property type="component" value="Unassembled WGS sequence"/>
</dbReference>
<sequence>MEKCVTANLATYPLRLLATRAQIEQSSVYQDEPRADLSELYTGAAVDTLRSVADRILFQTIYTYLRKEGVSEGVSIILAEGITKALTSPFSTIVTRQICWKKPVGDVLRDLLRGNDGIKALWRGYPICLLEGMILHFRKKKSLPILTLALITALIYPLSVIKTRLQADPRNRPCLLRITWLNLAGLPLEILRVCLFHHLSQTDTSPAYRLLALRLPTGFTDINLDTLSHDPRVLDETAELVHDYVEEGYL</sequence>
<evidence type="ECO:0000256" key="6">
    <source>
        <dbReference type="SAM" id="Phobius"/>
    </source>
</evidence>
<protein>
    <submittedName>
        <fullName evidence="7">Uncharacterized protein</fullName>
    </submittedName>
</protein>
<evidence type="ECO:0000256" key="5">
    <source>
        <dbReference type="ARBA" id="ARBA00023136"/>
    </source>
</evidence>
<keyword evidence="3" id="KW-0496">Mitochondrion</keyword>
<accession>A0A1L9SJ57</accession>
<keyword evidence="2 6" id="KW-0812">Transmembrane</keyword>
<dbReference type="STRING" id="1073090.A0A1L9SJ57"/>
<dbReference type="VEuPathDB" id="FungiDB:ASPZODRAFT_15939"/>
<keyword evidence="8" id="KW-1185">Reference proteome</keyword>